<dbReference type="AlphaFoldDB" id="A0A1Y1WIW2"/>
<gene>
    <name evidence="3" type="ORF">DL89DRAFT_91069</name>
</gene>
<feature type="compositionally biased region" description="Low complexity" evidence="1">
    <location>
        <begin position="92"/>
        <end position="111"/>
    </location>
</feature>
<feature type="region of interest" description="Disordered" evidence="1">
    <location>
        <begin position="222"/>
        <end position="244"/>
    </location>
</feature>
<organism evidence="3 4">
    <name type="scientific">Linderina pennispora</name>
    <dbReference type="NCBI Taxonomy" id="61395"/>
    <lineage>
        <taxon>Eukaryota</taxon>
        <taxon>Fungi</taxon>
        <taxon>Fungi incertae sedis</taxon>
        <taxon>Zoopagomycota</taxon>
        <taxon>Kickxellomycotina</taxon>
        <taxon>Kickxellomycetes</taxon>
        <taxon>Kickxellales</taxon>
        <taxon>Kickxellaceae</taxon>
        <taxon>Linderina</taxon>
    </lineage>
</organism>
<dbReference type="EMBL" id="MCFD01000002">
    <property type="protein sequence ID" value="ORX73305.1"/>
    <property type="molecule type" value="Genomic_DNA"/>
</dbReference>
<evidence type="ECO:0000313" key="3">
    <source>
        <dbReference type="EMBL" id="ORX73305.1"/>
    </source>
</evidence>
<protein>
    <recommendedName>
        <fullName evidence="2">PX domain-containing protein</fullName>
    </recommendedName>
</protein>
<feature type="domain" description="PX" evidence="2">
    <location>
        <begin position="143"/>
        <end position="244"/>
    </location>
</feature>
<evidence type="ECO:0000256" key="1">
    <source>
        <dbReference type="SAM" id="MobiDB-lite"/>
    </source>
</evidence>
<dbReference type="PROSITE" id="PS50195">
    <property type="entry name" value="PX"/>
    <property type="match status" value="1"/>
</dbReference>
<accession>A0A1Y1WIW2</accession>
<dbReference type="STRING" id="61395.A0A1Y1WIW2"/>
<dbReference type="Proteomes" id="UP000193922">
    <property type="component" value="Unassembled WGS sequence"/>
</dbReference>
<dbReference type="SUPFAM" id="SSF64268">
    <property type="entry name" value="PX domain"/>
    <property type="match status" value="1"/>
</dbReference>
<dbReference type="Pfam" id="PF00787">
    <property type="entry name" value="PX"/>
    <property type="match status" value="1"/>
</dbReference>
<comment type="caution">
    <text evidence="3">The sequence shown here is derived from an EMBL/GenBank/DDBJ whole genome shotgun (WGS) entry which is preliminary data.</text>
</comment>
<dbReference type="GeneID" id="63808890"/>
<evidence type="ECO:0000313" key="4">
    <source>
        <dbReference type="Proteomes" id="UP000193922"/>
    </source>
</evidence>
<dbReference type="OrthoDB" id="63267at2759"/>
<dbReference type="RefSeq" id="XP_040746645.1">
    <property type="nucleotide sequence ID" value="XM_040892242.1"/>
</dbReference>
<name>A0A1Y1WIW2_9FUNG</name>
<proteinExistence type="predicted"/>
<evidence type="ECO:0000259" key="2">
    <source>
        <dbReference type="PROSITE" id="PS50195"/>
    </source>
</evidence>
<reference evidence="3 4" key="1">
    <citation type="submission" date="2016-07" db="EMBL/GenBank/DDBJ databases">
        <title>Pervasive Adenine N6-methylation of Active Genes in Fungi.</title>
        <authorList>
            <consortium name="DOE Joint Genome Institute"/>
            <person name="Mondo S.J."/>
            <person name="Dannebaum R.O."/>
            <person name="Kuo R.C."/>
            <person name="Labutti K."/>
            <person name="Haridas S."/>
            <person name="Kuo A."/>
            <person name="Salamov A."/>
            <person name="Ahrendt S.R."/>
            <person name="Lipzen A."/>
            <person name="Sullivan W."/>
            <person name="Andreopoulos W.B."/>
            <person name="Clum A."/>
            <person name="Lindquist E."/>
            <person name="Daum C."/>
            <person name="Ramamoorthy G.K."/>
            <person name="Gryganskyi A."/>
            <person name="Culley D."/>
            <person name="Magnuson J.K."/>
            <person name="James T.Y."/>
            <person name="O'Malley M.A."/>
            <person name="Stajich J.E."/>
            <person name="Spatafora J.W."/>
            <person name="Visel A."/>
            <person name="Grigoriev I.V."/>
        </authorList>
    </citation>
    <scope>NUCLEOTIDE SEQUENCE [LARGE SCALE GENOMIC DNA]</scope>
    <source>
        <strain evidence="3 4">ATCC 12442</strain>
    </source>
</reference>
<dbReference type="InterPro" id="IPR001683">
    <property type="entry name" value="PX_dom"/>
</dbReference>
<dbReference type="GO" id="GO:0035091">
    <property type="term" value="F:phosphatidylinositol binding"/>
    <property type="evidence" value="ECO:0007669"/>
    <property type="project" value="InterPro"/>
</dbReference>
<keyword evidence="4" id="KW-1185">Reference proteome</keyword>
<sequence length="244" mass="26666">MDTGTNIPHTLRHLLSKGATSAQQQQQQQMYEEYQNMQSPMSVSATLPASQASLGSKLTSVGSSGNLKTGGSLGAWLTKYHLRPNLSRSSVGNLSGGPSTNSLSSQSTTSMSGRTHVDATKVLLANKQQQAINSSMAYAAYITSVETREQTGGGLRMGRKKYLVYRILVTGRAGQWWIARRYNEFTDLHQALKRAFPQHAVHWAELPARRLIGGRGASADAAMQRREKLNPVPEIADQRQRGVL</sequence>
<feature type="region of interest" description="Disordered" evidence="1">
    <location>
        <begin position="88"/>
        <end position="111"/>
    </location>
</feature>
<dbReference type="InterPro" id="IPR036871">
    <property type="entry name" value="PX_dom_sf"/>
</dbReference>
<dbReference type="Gene3D" id="3.30.1520.10">
    <property type="entry name" value="Phox-like domain"/>
    <property type="match status" value="1"/>
</dbReference>